<dbReference type="EMBL" id="VDUY01000001">
    <property type="protein sequence ID" value="TXL68671.1"/>
    <property type="molecule type" value="Genomic_DNA"/>
</dbReference>
<keyword evidence="2" id="KW-0547">Nucleotide-binding</keyword>
<feature type="binding site" evidence="2">
    <location>
        <begin position="29"/>
        <end position="37"/>
    </location>
    <ligand>
        <name>ATP</name>
        <dbReference type="ChEBI" id="CHEBI:30616"/>
    </ligand>
</feature>
<keyword evidence="4" id="KW-0418">Kinase</keyword>
<dbReference type="PANTHER" id="PTHR10513">
    <property type="entry name" value="DEOXYNUCLEOSIDE KINASE"/>
    <property type="match status" value="1"/>
</dbReference>
<dbReference type="SUPFAM" id="SSF52540">
    <property type="entry name" value="P-loop containing nucleoside triphosphate hydrolases"/>
    <property type="match status" value="1"/>
</dbReference>
<gene>
    <name evidence="4" type="ORF">FHP08_03035</name>
</gene>
<dbReference type="InterPro" id="IPR002624">
    <property type="entry name" value="DCK/DGK"/>
</dbReference>
<dbReference type="AlphaFoldDB" id="A0A5C8P4S3"/>
<sequence length="229" mass="26247">MTDPHTASPGPAPDLASPFERFRHIVVEGPIGAGKTSLARKLAERFGAQPVLEEAMGNPFLERFYRDSRRYALPTQLFFLFQRVNQLRDLAQHDLFSQAMVGDFLLDKDPLFARLTLDDDELRLYQQIFDSLSPQAPTPDLVIYLQAQPDTLVERVQKRGIGMEAAISEPYLRALAETYSRYFYHYDEAPLLIVNTEHLNPIDRDEDFAVLVRQLAELRGRRSFFSIGE</sequence>
<protein>
    <submittedName>
        <fullName evidence="4">Deoxynucleoside kinase</fullName>
    </submittedName>
</protein>
<reference evidence="4 5" key="1">
    <citation type="submission" date="2019-06" db="EMBL/GenBank/DDBJ databases">
        <title>Quisquiliibacterium sp. nov., isolated from a maize field.</title>
        <authorList>
            <person name="Lin S.-Y."/>
            <person name="Tsai C.-F."/>
            <person name="Young C.-C."/>
        </authorList>
    </citation>
    <scope>NUCLEOTIDE SEQUENCE [LARGE SCALE GENOMIC DNA]</scope>
    <source>
        <strain evidence="4 5">CC-CFT501</strain>
    </source>
</reference>
<keyword evidence="2" id="KW-0067">ATP-binding</keyword>
<comment type="caution">
    <text evidence="4">The sequence shown here is derived from an EMBL/GenBank/DDBJ whole genome shotgun (WGS) entry which is preliminary data.</text>
</comment>
<feature type="active site" description="Proton acceptor" evidence="1">
    <location>
        <position position="103"/>
    </location>
</feature>
<name>A0A5C8P4S3_9BURK</name>
<dbReference type="GO" id="GO:0005737">
    <property type="term" value="C:cytoplasm"/>
    <property type="evidence" value="ECO:0007669"/>
    <property type="project" value="TreeGrafter"/>
</dbReference>
<dbReference type="OrthoDB" id="9776634at2"/>
<dbReference type="GO" id="GO:0019136">
    <property type="term" value="F:deoxynucleoside kinase activity"/>
    <property type="evidence" value="ECO:0007669"/>
    <property type="project" value="InterPro"/>
</dbReference>
<dbReference type="Pfam" id="PF01712">
    <property type="entry name" value="dNK"/>
    <property type="match status" value="1"/>
</dbReference>
<evidence type="ECO:0000256" key="2">
    <source>
        <dbReference type="PIRSR" id="PIRSR000705-3"/>
    </source>
</evidence>
<dbReference type="InterPro" id="IPR031314">
    <property type="entry name" value="DNK_dom"/>
</dbReference>
<evidence type="ECO:0000256" key="1">
    <source>
        <dbReference type="PIRSR" id="PIRSR000705-1"/>
    </source>
</evidence>
<dbReference type="CDD" id="cd01673">
    <property type="entry name" value="dNK"/>
    <property type="match status" value="1"/>
</dbReference>
<evidence type="ECO:0000313" key="4">
    <source>
        <dbReference type="EMBL" id="TXL68671.1"/>
    </source>
</evidence>
<dbReference type="RefSeq" id="WP_147702811.1">
    <property type="nucleotide sequence ID" value="NZ_VDUY01000001.1"/>
</dbReference>
<keyword evidence="5" id="KW-1185">Reference proteome</keyword>
<evidence type="ECO:0000313" key="5">
    <source>
        <dbReference type="Proteomes" id="UP000321548"/>
    </source>
</evidence>
<feature type="binding site" evidence="2">
    <location>
        <begin position="155"/>
        <end position="159"/>
    </location>
    <ligand>
        <name>ATP</name>
        <dbReference type="ChEBI" id="CHEBI:30616"/>
    </ligand>
</feature>
<dbReference type="Gene3D" id="3.40.50.300">
    <property type="entry name" value="P-loop containing nucleotide triphosphate hydrolases"/>
    <property type="match status" value="1"/>
</dbReference>
<accession>A0A5C8P4S3</accession>
<dbReference type="PIRSF" id="PIRSF000705">
    <property type="entry name" value="DNK"/>
    <property type="match status" value="1"/>
</dbReference>
<evidence type="ECO:0000259" key="3">
    <source>
        <dbReference type="Pfam" id="PF01712"/>
    </source>
</evidence>
<dbReference type="InterPro" id="IPR050566">
    <property type="entry name" value="Deoxyribonucleoside_kinase"/>
</dbReference>
<dbReference type="GO" id="GO:0005524">
    <property type="term" value="F:ATP binding"/>
    <property type="evidence" value="ECO:0007669"/>
    <property type="project" value="UniProtKB-KW"/>
</dbReference>
<organism evidence="4 5">
    <name type="scientific">Zeimonas arvi</name>
    <dbReference type="NCBI Taxonomy" id="2498847"/>
    <lineage>
        <taxon>Bacteria</taxon>
        <taxon>Pseudomonadati</taxon>
        <taxon>Pseudomonadota</taxon>
        <taxon>Betaproteobacteria</taxon>
        <taxon>Burkholderiales</taxon>
        <taxon>Burkholderiaceae</taxon>
        <taxon>Zeimonas</taxon>
    </lineage>
</organism>
<keyword evidence="4" id="KW-0808">Transferase</keyword>
<dbReference type="InterPro" id="IPR027417">
    <property type="entry name" value="P-loop_NTPase"/>
</dbReference>
<proteinExistence type="predicted"/>
<dbReference type="Proteomes" id="UP000321548">
    <property type="component" value="Unassembled WGS sequence"/>
</dbReference>
<dbReference type="PANTHER" id="PTHR10513:SF46">
    <property type="entry name" value="DEOXYGUANOSINE KINASE"/>
    <property type="match status" value="1"/>
</dbReference>
<feature type="domain" description="Deoxynucleoside kinase" evidence="3">
    <location>
        <begin position="25"/>
        <end position="216"/>
    </location>
</feature>